<evidence type="ECO:0000313" key="2">
    <source>
        <dbReference type="EMBL" id="SVB93407.1"/>
    </source>
</evidence>
<feature type="non-terminal residue" evidence="2">
    <location>
        <position position="174"/>
    </location>
</feature>
<evidence type="ECO:0000259" key="1">
    <source>
        <dbReference type="Pfam" id="PF22548"/>
    </source>
</evidence>
<proteinExistence type="predicted"/>
<reference evidence="2" key="1">
    <citation type="submission" date="2018-05" db="EMBL/GenBank/DDBJ databases">
        <authorList>
            <person name="Lanie J.A."/>
            <person name="Ng W.-L."/>
            <person name="Kazmierczak K.M."/>
            <person name="Andrzejewski T.M."/>
            <person name="Davidsen T.M."/>
            <person name="Wayne K.J."/>
            <person name="Tettelin H."/>
            <person name="Glass J.I."/>
            <person name="Rusch D."/>
            <person name="Podicherti R."/>
            <person name="Tsui H.-C.T."/>
            <person name="Winkler M.E."/>
        </authorList>
    </citation>
    <scope>NUCLEOTIDE SEQUENCE</scope>
</reference>
<accession>A0A382I2G5</accession>
<dbReference type="EMBL" id="UINC01064591">
    <property type="protein sequence ID" value="SVB93407.1"/>
    <property type="molecule type" value="Genomic_DNA"/>
</dbReference>
<feature type="non-terminal residue" evidence="2">
    <location>
        <position position="1"/>
    </location>
</feature>
<name>A0A382I2G5_9ZZZZ</name>
<protein>
    <recommendedName>
        <fullName evidence="1">TOTE conflict system primase domain-containing protein</fullName>
    </recommendedName>
</protein>
<dbReference type="Pfam" id="PF22548">
    <property type="entry name" value="AEP-TOTE"/>
    <property type="match status" value="1"/>
</dbReference>
<feature type="domain" description="TOTE conflict system primase" evidence="1">
    <location>
        <begin position="55"/>
        <end position="173"/>
    </location>
</feature>
<organism evidence="2">
    <name type="scientific">marine metagenome</name>
    <dbReference type="NCBI Taxonomy" id="408172"/>
    <lineage>
        <taxon>unclassified sequences</taxon>
        <taxon>metagenomes</taxon>
        <taxon>ecological metagenomes</taxon>
    </lineage>
</organism>
<sequence length="174" mass="19194">VGAASTVDKDDIANGFAMLFRGGKVALDSGDEFRPWRLDSGGFQPADGKDWLSIAYDHLWTGPSVGVYPLVLHEEEFDVYWGCVDWDTGPAESMIHARNVRMALKQLGLVGWVERSRSKGFHLWVFFTDAVPAVDARRGLIGVCDLVEAPTTEVNPKQVELSGRGWGNGVRLPY</sequence>
<gene>
    <name evidence="2" type="ORF">METZ01_LOCUS246261</name>
</gene>
<dbReference type="AlphaFoldDB" id="A0A382I2G5"/>
<dbReference type="InterPro" id="IPR054347">
    <property type="entry name" value="TOTE_primase"/>
</dbReference>